<reference evidence="8 10" key="2">
    <citation type="submission" date="2020-03" db="EMBL/GenBank/DDBJ databases">
        <title>Genomic Encyclopedia of Type Strains, Phase IV (KMG-IV): sequencing the most valuable type-strain genomes for metagenomic binning, comparative biology and taxonomic classification.</title>
        <authorList>
            <person name="Goeker M."/>
        </authorList>
    </citation>
    <scope>NUCLEOTIDE SEQUENCE [LARGE SCALE GENOMIC DNA]</scope>
    <source>
        <strain evidence="8 10">DSM 105722</strain>
    </source>
</reference>
<evidence type="ECO:0000256" key="2">
    <source>
        <dbReference type="ARBA" id="ARBA00006275"/>
    </source>
</evidence>
<keyword evidence="5" id="KW-0998">Cell outer membrane</keyword>
<dbReference type="Proteomes" id="UP000576368">
    <property type="component" value="Unassembled WGS sequence"/>
</dbReference>
<dbReference type="AlphaFoldDB" id="A0A7X5YH86"/>
<dbReference type="InterPro" id="IPR012944">
    <property type="entry name" value="SusD_RagB_dom"/>
</dbReference>
<evidence type="ECO:0000256" key="1">
    <source>
        <dbReference type="ARBA" id="ARBA00004442"/>
    </source>
</evidence>
<reference evidence="9 11" key="1">
    <citation type="submission" date="2019-09" db="EMBL/GenBank/DDBJ databases">
        <title>Butyricimonas paravirosa DSM 105722 (=214-4 = JCM 18677 = CCUG 65563).</title>
        <authorList>
            <person name="Le Roy T."/>
            <person name="Cani P.D."/>
        </authorList>
    </citation>
    <scope>NUCLEOTIDE SEQUENCE [LARGE SCALE GENOMIC DNA]</scope>
    <source>
        <strain evidence="9 11">DSM 105722</strain>
    </source>
</reference>
<keyword evidence="3" id="KW-0732">Signal</keyword>
<evidence type="ECO:0000259" key="7">
    <source>
        <dbReference type="Pfam" id="PF14322"/>
    </source>
</evidence>
<dbReference type="EMBL" id="CP043839">
    <property type="protein sequence ID" value="WOF13687.1"/>
    <property type="molecule type" value="Genomic_DNA"/>
</dbReference>
<proteinExistence type="inferred from homology"/>
<keyword evidence="11" id="KW-1185">Reference proteome</keyword>
<dbReference type="Pfam" id="PF14322">
    <property type="entry name" value="SusD-like_3"/>
    <property type="match status" value="1"/>
</dbReference>
<dbReference type="Gene3D" id="1.25.40.390">
    <property type="match status" value="1"/>
</dbReference>
<feature type="domain" description="RagB/SusD" evidence="6">
    <location>
        <begin position="347"/>
        <end position="467"/>
    </location>
</feature>
<dbReference type="EMBL" id="JAATLI010000013">
    <property type="protein sequence ID" value="NJC19816.1"/>
    <property type="molecule type" value="Genomic_DNA"/>
</dbReference>
<evidence type="ECO:0000313" key="11">
    <source>
        <dbReference type="Proteomes" id="UP001302374"/>
    </source>
</evidence>
<accession>A0A7X5YH86</accession>
<protein>
    <submittedName>
        <fullName evidence="9">RagB/SusD family nutrient uptake outer membrane protein</fullName>
    </submittedName>
    <submittedName>
        <fullName evidence="8">Tetratricopeptide (TPR) repeat protein</fullName>
    </submittedName>
</protein>
<feature type="domain" description="SusD-like N-terminal" evidence="7">
    <location>
        <begin position="31"/>
        <end position="235"/>
    </location>
</feature>
<dbReference type="Pfam" id="PF07980">
    <property type="entry name" value="SusD_RagB"/>
    <property type="match status" value="1"/>
</dbReference>
<dbReference type="RefSeq" id="WP_118305514.1">
    <property type="nucleotide sequence ID" value="NZ_BMPA01000012.1"/>
</dbReference>
<comment type="similarity">
    <text evidence="2">Belongs to the SusD family.</text>
</comment>
<evidence type="ECO:0000256" key="3">
    <source>
        <dbReference type="ARBA" id="ARBA00022729"/>
    </source>
</evidence>
<evidence type="ECO:0000313" key="9">
    <source>
        <dbReference type="EMBL" id="WOF13687.1"/>
    </source>
</evidence>
<sequence>MKKILIAVIFFCVTASCNDFVDVIPKGNTIPETVDDLAKLMTCGSMSSPLYTFSDISYSIQYFEFYSDDYTAIENPNSSNYDTYFTLPIFQNTLKWADYIYANAESDYNWDGLYKSNYVANYVLDKIDVVENGVAYDRNDVKGQALVHRAMNYFLLVNLYGKQYDAATASTDLGVPLVLEADINKQYPRATVAQVYERMLQDLNDAISLLKVDAPEYNNIPGKATAYALRARYYLWQQNYDQAYADAIEALKLRGELIDYNNCSLRVPGMIAAGVNGYESIMQINPEIMYSRYRMSRSNCPFSSNMLAIIDTDNDLRYCLFYGTYEEAGIFVPMSWTRHVHSGINTSEVWLTKAEAALRKSQPNVSEAIDALDYVRRHRYVQSFYQETTETNPDLLLTEILNERRREITFTEMAFLDRKRLNADPATARPMTRTVYGETYTLPVGDVRYQLAIPLNVMELNPQLIQNER</sequence>
<dbReference type="PROSITE" id="PS51257">
    <property type="entry name" value="PROKAR_LIPOPROTEIN"/>
    <property type="match status" value="1"/>
</dbReference>
<dbReference type="InterPro" id="IPR011990">
    <property type="entry name" value="TPR-like_helical_dom_sf"/>
</dbReference>
<organism evidence="8 10">
    <name type="scientific">Butyricimonas paravirosa</name>
    <dbReference type="NCBI Taxonomy" id="1472417"/>
    <lineage>
        <taxon>Bacteria</taxon>
        <taxon>Pseudomonadati</taxon>
        <taxon>Bacteroidota</taxon>
        <taxon>Bacteroidia</taxon>
        <taxon>Bacteroidales</taxon>
        <taxon>Odoribacteraceae</taxon>
        <taxon>Butyricimonas</taxon>
    </lineage>
</organism>
<dbReference type="GeneID" id="86892848"/>
<gene>
    <name evidence="9" type="ORF">F1644_16090</name>
    <name evidence="8" type="ORF">GGR15_003454</name>
</gene>
<evidence type="ECO:0000313" key="10">
    <source>
        <dbReference type="Proteomes" id="UP000576368"/>
    </source>
</evidence>
<dbReference type="Proteomes" id="UP001302374">
    <property type="component" value="Chromosome"/>
</dbReference>
<evidence type="ECO:0000256" key="5">
    <source>
        <dbReference type="ARBA" id="ARBA00023237"/>
    </source>
</evidence>
<name>A0A7X5YH86_9BACT</name>
<evidence type="ECO:0000313" key="8">
    <source>
        <dbReference type="EMBL" id="NJC19816.1"/>
    </source>
</evidence>
<evidence type="ECO:0000259" key="6">
    <source>
        <dbReference type="Pfam" id="PF07980"/>
    </source>
</evidence>
<dbReference type="InterPro" id="IPR033985">
    <property type="entry name" value="SusD-like_N"/>
</dbReference>
<evidence type="ECO:0000256" key="4">
    <source>
        <dbReference type="ARBA" id="ARBA00023136"/>
    </source>
</evidence>
<keyword evidence="4" id="KW-0472">Membrane</keyword>
<dbReference type="SUPFAM" id="SSF48452">
    <property type="entry name" value="TPR-like"/>
    <property type="match status" value="1"/>
</dbReference>
<comment type="subcellular location">
    <subcellularLocation>
        <location evidence="1">Cell outer membrane</location>
    </subcellularLocation>
</comment>
<dbReference type="GO" id="GO:0009279">
    <property type="term" value="C:cell outer membrane"/>
    <property type="evidence" value="ECO:0007669"/>
    <property type="project" value="UniProtKB-SubCell"/>
</dbReference>